<dbReference type="Pfam" id="PF18962">
    <property type="entry name" value="Por_Secre_tail"/>
    <property type="match status" value="1"/>
</dbReference>
<dbReference type="NCBIfam" id="TIGR04183">
    <property type="entry name" value="Por_Secre_tail"/>
    <property type="match status" value="1"/>
</dbReference>
<evidence type="ECO:0000313" key="4">
    <source>
        <dbReference type="EMBL" id="MCW3161850.1"/>
    </source>
</evidence>
<feature type="chain" id="PRO_5045642554" evidence="2">
    <location>
        <begin position="21"/>
        <end position="158"/>
    </location>
</feature>
<evidence type="ECO:0000313" key="5">
    <source>
        <dbReference type="Proteomes" id="UP001163719"/>
    </source>
</evidence>
<evidence type="ECO:0000256" key="1">
    <source>
        <dbReference type="ARBA" id="ARBA00022729"/>
    </source>
</evidence>
<name>A0ABT3HPY6_9FLAO</name>
<dbReference type="InterPro" id="IPR026444">
    <property type="entry name" value="Secre_tail"/>
</dbReference>
<comment type="caution">
    <text evidence="4">The sequence shown here is derived from an EMBL/GenBank/DDBJ whole genome shotgun (WGS) entry which is preliminary data.</text>
</comment>
<gene>
    <name evidence="4" type="ORF">OH806_11300</name>
</gene>
<dbReference type="Proteomes" id="UP001163719">
    <property type="component" value="Unassembled WGS sequence"/>
</dbReference>
<reference evidence="4" key="1">
    <citation type="submission" date="2022-10" db="EMBL/GenBank/DDBJ databases">
        <title>Chryseobacterium babae sp. nov. isolated from the gut of the beetle Oryctes rhinoceros, and Chryseobacterium kimseyorum sp. nov., isolated from a stick insect rearing cage.</title>
        <authorList>
            <person name="Shelomi M."/>
            <person name="Han C.-J."/>
            <person name="Chen W.-M."/>
            <person name="Chen H.-K."/>
            <person name="Liaw S.-J."/>
            <person name="Muhle E."/>
            <person name="Clermont D."/>
        </authorList>
    </citation>
    <scope>NUCLEOTIDE SEQUENCE</scope>
    <source>
        <strain evidence="4">WLa1L2M3</strain>
    </source>
</reference>
<feature type="domain" description="Secretion system C-terminal sorting" evidence="3">
    <location>
        <begin position="84"/>
        <end position="150"/>
    </location>
</feature>
<dbReference type="RefSeq" id="WP_264743789.1">
    <property type="nucleotide sequence ID" value="NZ_JAPDHV010000004.1"/>
</dbReference>
<sequence>MKTKMYFSFCLLLFFFVSFAQVSVNASGGNTTNAGNSISYSIGQPFYHQTSGGEMTITEGVQQPFEITTLGTVDYLGIQLDAKVYPNPTSSLLFLKVEGISLKNLSYKMFDSSGRVLFQEKIKQTETSIDMTAKASGTYILSVLNAESTIKIFKILKN</sequence>
<keyword evidence="5" id="KW-1185">Reference proteome</keyword>
<organism evidence="4 5">
    <name type="scientific">Chryseobacterium oryctis</name>
    <dbReference type="NCBI Taxonomy" id="2952618"/>
    <lineage>
        <taxon>Bacteria</taxon>
        <taxon>Pseudomonadati</taxon>
        <taxon>Bacteroidota</taxon>
        <taxon>Flavobacteriia</taxon>
        <taxon>Flavobacteriales</taxon>
        <taxon>Weeksellaceae</taxon>
        <taxon>Chryseobacterium group</taxon>
        <taxon>Chryseobacterium</taxon>
    </lineage>
</organism>
<accession>A0ABT3HPY6</accession>
<evidence type="ECO:0000256" key="2">
    <source>
        <dbReference type="SAM" id="SignalP"/>
    </source>
</evidence>
<dbReference type="EMBL" id="JAPDHV010000004">
    <property type="protein sequence ID" value="MCW3161850.1"/>
    <property type="molecule type" value="Genomic_DNA"/>
</dbReference>
<evidence type="ECO:0000259" key="3">
    <source>
        <dbReference type="Pfam" id="PF18962"/>
    </source>
</evidence>
<protein>
    <submittedName>
        <fullName evidence="4">T9SS type A sorting domain-containing protein</fullName>
    </submittedName>
</protein>
<feature type="signal peptide" evidence="2">
    <location>
        <begin position="1"/>
        <end position="20"/>
    </location>
</feature>
<keyword evidence="1 2" id="KW-0732">Signal</keyword>
<proteinExistence type="predicted"/>